<dbReference type="EMBL" id="CM046397">
    <property type="protein sequence ID" value="KAI8534342.1"/>
    <property type="molecule type" value="Genomic_DNA"/>
</dbReference>
<comment type="caution">
    <text evidence="1">The sequence shown here is derived from an EMBL/GenBank/DDBJ whole genome shotgun (WGS) entry which is preliminary data.</text>
</comment>
<accession>A0ACC0M1C0</accession>
<keyword evidence="2" id="KW-1185">Reference proteome</keyword>
<organism evidence="1 2">
    <name type="scientific">Rhododendron molle</name>
    <name type="common">Chinese azalea</name>
    <name type="synonym">Azalea mollis</name>
    <dbReference type="NCBI Taxonomy" id="49168"/>
    <lineage>
        <taxon>Eukaryota</taxon>
        <taxon>Viridiplantae</taxon>
        <taxon>Streptophyta</taxon>
        <taxon>Embryophyta</taxon>
        <taxon>Tracheophyta</taxon>
        <taxon>Spermatophyta</taxon>
        <taxon>Magnoliopsida</taxon>
        <taxon>eudicotyledons</taxon>
        <taxon>Gunneridae</taxon>
        <taxon>Pentapetalae</taxon>
        <taxon>asterids</taxon>
        <taxon>Ericales</taxon>
        <taxon>Ericaceae</taxon>
        <taxon>Ericoideae</taxon>
        <taxon>Rhodoreae</taxon>
        <taxon>Rhododendron</taxon>
    </lineage>
</organism>
<gene>
    <name evidence="1" type="ORF">RHMOL_Rhmol10G0082500</name>
</gene>
<name>A0ACC0M1C0_RHOML</name>
<reference evidence="1" key="1">
    <citation type="submission" date="2022-02" db="EMBL/GenBank/DDBJ databases">
        <title>Plant Genome Project.</title>
        <authorList>
            <person name="Zhang R.-G."/>
        </authorList>
    </citation>
    <scope>NUCLEOTIDE SEQUENCE</scope>
    <source>
        <strain evidence="1">AT1</strain>
    </source>
</reference>
<evidence type="ECO:0000313" key="2">
    <source>
        <dbReference type="Proteomes" id="UP001062846"/>
    </source>
</evidence>
<proteinExistence type="predicted"/>
<dbReference type="Proteomes" id="UP001062846">
    <property type="component" value="Chromosome 10"/>
</dbReference>
<evidence type="ECO:0000313" key="1">
    <source>
        <dbReference type="EMBL" id="KAI8534342.1"/>
    </source>
</evidence>
<sequence>MFTATIGGDGLSRETKNKVVASGYGKTQPLHEINIGAVRDEHCANIGNKVRIREVEPLRDRNVGDVIHEERKVNIIRIREVLPTLFI</sequence>
<protein>
    <submittedName>
        <fullName evidence="1">Uncharacterized protein</fullName>
    </submittedName>
</protein>